<dbReference type="OrthoDB" id="8657476at2"/>
<comment type="caution">
    <text evidence="1">The sequence shown here is derived from an EMBL/GenBank/DDBJ whole genome shotgun (WGS) entry which is preliminary data.</text>
</comment>
<dbReference type="AlphaFoldDB" id="A0A100WI51"/>
<dbReference type="EMBL" id="BCSY01000086">
    <property type="protein sequence ID" value="GAS98605.1"/>
    <property type="molecule type" value="Genomic_DNA"/>
</dbReference>
<name>A0A100WI51_MYCCR</name>
<dbReference type="InterPro" id="IPR028956">
    <property type="entry name" value="Imm51"/>
</dbReference>
<evidence type="ECO:0008006" key="3">
    <source>
        <dbReference type="Google" id="ProtNLM"/>
    </source>
</evidence>
<keyword evidence="2" id="KW-1185">Reference proteome</keyword>
<accession>A0A100WI51</accession>
<proteinExistence type="predicted"/>
<dbReference type="Proteomes" id="UP000069443">
    <property type="component" value="Unassembled WGS sequence"/>
</dbReference>
<sequence length="112" mass="12233">MEPFDLFEDEDTDYQLILNTDDDLPVDDAVDAAGHIPNGHFWTAVARYLIGQNQPALTDTIEFDPEAGTFAAYGDRDSLIQLHALMLPAVTDPHTITTLLDAAAAQGNDLFT</sequence>
<dbReference type="STRING" id="228230.RMCC_5570"/>
<dbReference type="Pfam" id="PF15595">
    <property type="entry name" value="Imm51"/>
    <property type="match status" value="1"/>
</dbReference>
<evidence type="ECO:0000313" key="1">
    <source>
        <dbReference type="EMBL" id="GAS98605.1"/>
    </source>
</evidence>
<dbReference type="RefSeq" id="WP_062659410.1">
    <property type="nucleotide sequence ID" value="NZ_BCSY01000086.1"/>
</dbReference>
<organism evidence="1 2">
    <name type="scientific">Mycolicibacterium canariasense</name>
    <name type="common">Mycobacterium canariasense</name>
    <dbReference type="NCBI Taxonomy" id="228230"/>
    <lineage>
        <taxon>Bacteria</taxon>
        <taxon>Bacillati</taxon>
        <taxon>Actinomycetota</taxon>
        <taxon>Actinomycetes</taxon>
        <taxon>Mycobacteriales</taxon>
        <taxon>Mycobacteriaceae</taxon>
        <taxon>Mycolicibacterium</taxon>
    </lineage>
</organism>
<gene>
    <name evidence="1" type="ORF">RMCC_5570</name>
</gene>
<reference evidence="2" key="2">
    <citation type="submission" date="2016-02" db="EMBL/GenBank/DDBJ databases">
        <title>Draft genome sequence of five rapidly growing Mycobacterium species.</title>
        <authorList>
            <person name="Katahira K."/>
            <person name="Gotou Y."/>
            <person name="Iida K."/>
            <person name="Ogura Y."/>
            <person name="Hayashi T."/>
        </authorList>
    </citation>
    <scope>NUCLEOTIDE SEQUENCE [LARGE SCALE GENOMIC DNA]</scope>
    <source>
        <strain evidence="2">JCM15298</strain>
    </source>
</reference>
<evidence type="ECO:0000313" key="2">
    <source>
        <dbReference type="Proteomes" id="UP000069443"/>
    </source>
</evidence>
<reference evidence="2" key="1">
    <citation type="journal article" date="2016" name="Genome Announc.">
        <title>Draft Genome Sequences of Five Rapidly Growing Mycobacterium Species, M. thermoresistibile, M. fortuitum subsp. acetamidolyticum, M. canariasense, M. brisbanense, and M. novocastrense.</title>
        <authorList>
            <person name="Katahira K."/>
            <person name="Ogura Y."/>
            <person name="Gotoh Y."/>
            <person name="Hayashi T."/>
        </authorList>
    </citation>
    <scope>NUCLEOTIDE SEQUENCE [LARGE SCALE GENOMIC DNA]</scope>
    <source>
        <strain evidence="2">JCM15298</strain>
    </source>
</reference>
<protein>
    <recommendedName>
        <fullName evidence="3">Immunity protein 51 of polymorphic toxin system</fullName>
    </recommendedName>
</protein>